<dbReference type="OrthoDB" id="535945at2759"/>
<dbReference type="PROSITE" id="PS50194">
    <property type="entry name" value="FILAMIN_REPEAT"/>
    <property type="match status" value="1"/>
</dbReference>
<dbReference type="InterPro" id="IPR011009">
    <property type="entry name" value="Kinase-like_dom_sf"/>
</dbReference>
<evidence type="ECO:0000256" key="2">
    <source>
        <dbReference type="ARBA" id="ARBA00022679"/>
    </source>
</evidence>
<keyword evidence="3 8" id="KW-0547">Nucleotide-binding</keyword>
<evidence type="ECO:0000256" key="4">
    <source>
        <dbReference type="ARBA" id="ARBA00022777"/>
    </source>
</evidence>
<dbReference type="Gene3D" id="1.10.510.10">
    <property type="entry name" value="Transferase(Phosphotransferase) domain 1"/>
    <property type="match status" value="1"/>
</dbReference>
<gene>
    <name evidence="11" type="ORF">DLAC_08684</name>
</gene>
<proteinExistence type="predicted"/>
<dbReference type="InterPro" id="IPR000719">
    <property type="entry name" value="Prot_kinase_dom"/>
</dbReference>
<dbReference type="PROSITE" id="PS50011">
    <property type="entry name" value="PROTEIN_KINASE_DOM"/>
    <property type="match status" value="1"/>
</dbReference>
<dbReference type="Proteomes" id="UP000076078">
    <property type="component" value="Unassembled WGS sequence"/>
</dbReference>
<feature type="binding site" evidence="8">
    <location>
        <position position="782"/>
    </location>
    <ligand>
        <name>ATP</name>
        <dbReference type="ChEBI" id="CHEBI:30616"/>
    </ligand>
</feature>
<dbReference type="PROSITE" id="PS00107">
    <property type="entry name" value="PROTEIN_KINASE_ATP"/>
    <property type="match status" value="1"/>
</dbReference>
<keyword evidence="12" id="KW-1185">Reference proteome</keyword>
<dbReference type="Pfam" id="PF00630">
    <property type="entry name" value="Filamin"/>
    <property type="match status" value="1"/>
</dbReference>
<evidence type="ECO:0000313" key="11">
    <source>
        <dbReference type="EMBL" id="KYQ90099.1"/>
    </source>
</evidence>
<dbReference type="CDD" id="cd13999">
    <property type="entry name" value="STKc_MAP3K-like"/>
    <property type="match status" value="1"/>
</dbReference>
<dbReference type="InterPro" id="IPR011989">
    <property type="entry name" value="ARM-like"/>
</dbReference>
<keyword evidence="5 8" id="KW-0067">ATP-binding</keyword>
<dbReference type="Gene3D" id="1.25.10.10">
    <property type="entry name" value="Leucine-rich Repeat Variant"/>
    <property type="match status" value="2"/>
</dbReference>
<dbReference type="InterPro" id="IPR017441">
    <property type="entry name" value="Protein_kinase_ATP_BS"/>
</dbReference>
<dbReference type="PRINTS" id="PR00109">
    <property type="entry name" value="TYRKINASE"/>
</dbReference>
<name>A0A151Z807_TIELA</name>
<organism evidence="11 12">
    <name type="scientific">Tieghemostelium lacteum</name>
    <name type="common">Slime mold</name>
    <name type="synonym">Dictyostelium lacteum</name>
    <dbReference type="NCBI Taxonomy" id="361077"/>
    <lineage>
        <taxon>Eukaryota</taxon>
        <taxon>Amoebozoa</taxon>
        <taxon>Evosea</taxon>
        <taxon>Eumycetozoa</taxon>
        <taxon>Dictyostelia</taxon>
        <taxon>Dictyosteliales</taxon>
        <taxon>Raperosteliaceae</taxon>
        <taxon>Tieghemostelium</taxon>
    </lineage>
</organism>
<keyword evidence="2" id="KW-0808">Transferase</keyword>
<dbReference type="InterPro" id="IPR016024">
    <property type="entry name" value="ARM-type_fold"/>
</dbReference>
<dbReference type="InterPro" id="IPR001298">
    <property type="entry name" value="Filamin/ABP280_rpt"/>
</dbReference>
<dbReference type="Gene3D" id="3.30.200.20">
    <property type="entry name" value="Phosphorylase Kinase, domain 1"/>
    <property type="match status" value="1"/>
</dbReference>
<dbReference type="PANTHER" id="PTHR44329">
    <property type="entry name" value="SERINE/THREONINE-PROTEIN KINASE TNNI3K-RELATED"/>
    <property type="match status" value="1"/>
</dbReference>
<dbReference type="InterPro" id="IPR008271">
    <property type="entry name" value="Ser/Thr_kinase_AS"/>
</dbReference>
<dbReference type="PROSITE" id="PS00108">
    <property type="entry name" value="PROTEIN_KINASE_ST"/>
    <property type="match status" value="1"/>
</dbReference>
<dbReference type="SMART" id="SM00557">
    <property type="entry name" value="IG_FLMN"/>
    <property type="match status" value="1"/>
</dbReference>
<comment type="caution">
    <text evidence="11">The sequence shown here is derived from an EMBL/GenBank/DDBJ whole genome shotgun (WGS) entry which is preliminary data.</text>
</comment>
<dbReference type="GO" id="GO:0005524">
    <property type="term" value="F:ATP binding"/>
    <property type="evidence" value="ECO:0007669"/>
    <property type="project" value="UniProtKB-UniRule"/>
</dbReference>
<dbReference type="EMBL" id="LODT01000037">
    <property type="protein sequence ID" value="KYQ90099.1"/>
    <property type="molecule type" value="Genomic_DNA"/>
</dbReference>
<evidence type="ECO:0000256" key="7">
    <source>
        <dbReference type="PROSITE-ProRule" id="PRU00259"/>
    </source>
</evidence>
<dbReference type="OMA" id="CTIIDEL"/>
<reference evidence="11 12" key="1">
    <citation type="submission" date="2015-12" db="EMBL/GenBank/DDBJ databases">
        <title>Dictyostelia acquired genes for synthesis and detection of signals that induce cell-type specialization by lateral gene transfer from prokaryotes.</title>
        <authorList>
            <person name="Gloeckner G."/>
            <person name="Schaap P."/>
        </authorList>
    </citation>
    <scope>NUCLEOTIDE SEQUENCE [LARGE SCALE GENOMIC DNA]</scope>
    <source>
        <strain evidence="11 12">TK</strain>
    </source>
</reference>
<dbReference type="SUPFAM" id="SSF56112">
    <property type="entry name" value="Protein kinase-like (PK-like)"/>
    <property type="match status" value="1"/>
</dbReference>
<sequence length="1406" mass="157355">MRVLVDLVDSTGQQSLKKKSFLEIHPNQSLWMIKTFIFHIFAYPPAKQQLFLKVVDENNPKKQSKTYLKVLHSYRFVKDYPITENSEIQVQVFEKELPSEYLVPPPKPKPLSLNESYSGASSNNLTGGNGGEQLRTTTITTRNLTLGRDGTLGSGGKTKVHVLTSKKGTCPALCFAVGKGLYRGISGKKYEIKLYRVDAKGVMVNGTTPNFQIEIHKLKSDLENRKMPFLYDQRKNDYSLLTLCPTNHGDYSINITIDDLPICGSPFICTIIDEMNPRLKELAFSNEWTEEIVELIEMMASKDSTIDNLFSIGVEGLLNLMFYPDPTIQLNMTSVLAKLLTKDKNKERLLREGGFGIFFKIVNFDNWSQFLELKRFISSCLCIISSNRVFLSRFFTECGVDLIIQLSKSHDSPDCIRSSSIFLSQVSENYEYCEYLSCDPIKEILIQMLLSKDNITVHSALRSVANLSISFDLKKESNKKLLSCLLDCCKNFLDISKKALIFKSFSNFCINENLNNHLINSGIIDLILPHKSIDTQSQLPMFYQWELNTHLTYSSENAIKYNQSFTEIFKDETDYVFFLSLTISNMLANTNSFKVHEYFCSGNGLLLLKQFVLCHDCSARAESFRSFMIITNSPHEICKRILIQSNIIPYLVSCLFDCSQVESSFIVQTISHLCEYDPSCVDTIGIDGIDKFLNILKSNDSLVTPISLILSNIARNDKYKNRVVSGGGKLFLQNLIELVRQGKVSVLRSIVPQDVEMQQEVGRGVSGVVWKGKWEGLTVAIKTFNEDNLGFNEREFLSEATIMSILRHENVVHCIGGSRTQGRMFLVSDYFERGSLYKIIHANEIPLSYVKIIHIALQAARGMQYLHSLGIIHRDLKSGNLLIDNHWNVRISDFGVSRIVDNKRMTKAVGTPCYMAVEVLVGKTEYTQQADVYSFGFVLWECISRQIPYHEMQQIDWIRSVLETEYRPPIPESCLPEIASLIKRCWNSDPDVRPNFTEIIKYLEDLKQQLAAKGFYEEMSSSFNSSTLSDEPNNGGTEFDLVNENTIMDNFSLHQTEELKNIVNEDDIMDDEGDTTNDCSDTEDEVTLGNNKQHKIGSANSTSPSESSSVEKSMSPPPYRKWETATPDKPSQLNPKRLSAFRYIHDYSSNPIKIENTSNSNSTSSSPMNVSLGDMSTPISVAHSDQSTSSSSLPSSMTSHLLSPDSYNSSPIFSRETMGLNLPPPPLMPMDYSQSPLFYSSSSTSTSSLPSSPTYHQSISPPSYHPVQQSHQPPPQLSHESTSPIGFSMSPHSPTASSTNSTPNQFSSPISSPSSSISTTTSGISPSGGNSPKMTIKKQNNNNHFQVVGNAKLPGNTTVGRATGHVNVGALAKKFESESISPPNSNSIAVPKQKSNTGKTKQQTNN</sequence>
<evidence type="ECO:0000256" key="3">
    <source>
        <dbReference type="ARBA" id="ARBA00022741"/>
    </source>
</evidence>
<evidence type="ECO:0000256" key="9">
    <source>
        <dbReference type="SAM" id="MobiDB-lite"/>
    </source>
</evidence>
<dbReference type="InterPro" id="IPR017868">
    <property type="entry name" value="Filamin/ABP280_repeat-like"/>
</dbReference>
<evidence type="ECO:0000256" key="6">
    <source>
        <dbReference type="PROSITE-ProRule" id="PRU00087"/>
    </source>
</evidence>
<dbReference type="SUPFAM" id="SSF48371">
    <property type="entry name" value="ARM repeat"/>
    <property type="match status" value="1"/>
</dbReference>
<feature type="region of interest" description="Disordered" evidence="9">
    <location>
        <begin position="1063"/>
        <end position="1134"/>
    </location>
</feature>
<feature type="region of interest" description="Disordered" evidence="9">
    <location>
        <begin position="1151"/>
        <end position="1205"/>
    </location>
</feature>
<dbReference type="GO" id="GO:0004674">
    <property type="term" value="F:protein serine/threonine kinase activity"/>
    <property type="evidence" value="ECO:0007669"/>
    <property type="project" value="UniProtKB-KW"/>
</dbReference>
<feature type="region of interest" description="Disordered" evidence="9">
    <location>
        <begin position="1239"/>
        <end position="1337"/>
    </location>
</feature>
<evidence type="ECO:0000256" key="8">
    <source>
        <dbReference type="PROSITE-ProRule" id="PRU10141"/>
    </source>
</evidence>
<keyword evidence="1" id="KW-0723">Serine/threonine-protein kinase</keyword>
<dbReference type="PANTHER" id="PTHR44329:SF298">
    <property type="entry name" value="MIXED LINEAGE KINASE DOMAIN-LIKE PROTEIN"/>
    <property type="match status" value="1"/>
</dbReference>
<protein>
    <submittedName>
        <fullName evidence="11">Filamin/ABP280 repeat-containing protein</fullName>
    </submittedName>
</protein>
<evidence type="ECO:0000256" key="5">
    <source>
        <dbReference type="ARBA" id="ARBA00022840"/>
    </source>
</evidence>
<evidence type="ECO:0000256" key="1">
    <source>
        <dbReference type="ARBA" id="ARBA00022527"/>
    </source>
</evidence>
<dbReference type="InterPro" id="IPR000225">
    <property type="entry name" value="Armadillo"/>
</dbReference>
<feature type="compositionally biased region" description="Low complexity" evidence="9">
    <location>
        <begin position="1098"/>
        <end position="1114"/>
    </location>
</feature>
<feature type="region of interest" description="Disordered" evidence="9">
    <location>
        <begin position="1375"/>
        <end position="1406"/>
    </location>
</feature>
<dbReference type="InterPro" id="IPR013783">
    <property type="entry name" value="Ig-like_fold"/>
</dbReference>
<keyword evidence="4" id="KW-0418">Kinase</keyword>
<dbReference type="SUPFAM" id="SSF81296">
    <property type="entry name" value="E set domains"/>
    <property type="match status" value="1"/>
</dbReference>
<feature type="repeat" description="Filamin" evidence="6">
    <location>
        <begin position="166"/>
        <end position="271"/>
    </location>
</feature>
<feature type="compositionally biased region" description="Low complexity" evidence="9">
    <location>
        <begin position="1180"/>
        <end position="1203"/>
    </location>
</feature>
<feature type="compositionally biased region" description="Acidic residues" evidence="9">
    <location>
        <begin position="1064"/>
        <end position="1086"/>
    </location>
</feature>
<feature type="compositionally biased region" description="Low complexity" evidence="9">
    <location>
        <begin position="1156"/>
        <end position="1166"/>
    </location>
</feature>
<dbReference type="Gene3D" id="2.60.40.10">
    <property type="entry name" value="Immunoglobulins"/>
    <property type="match status" value="1"/>
</dbReference>
<feature type="compositionally biased region" description="Low complexity" evidence="9">
    <location>
        <begin position="1239"/>
        <end position="1271"/>
    </location>
</feature>
<dbReference type="Pfam" id="PF07714">
    <property type="entry name" value="PK_Tyr_Ser-Thr"/>
    <property type="match status" value="1"/>
</dbReference>
<dbReference type="FunCoup" id="A0A151Z807">
    <property type="interactions" value="289"/>
</dbReference>
<feature type="compositionally biased region" description="Low complexity" evidence="9">
    <location>
        <begin position="1378"/>
        <end position="1388"/>
    </location>
</feature>
<dbReference type="SMART" id="SM00220">
    <property type="entry name" value="S_TKc"/>
    <property type="match status" value="1"/>
</dbReference>
<dbReference type="InParanoid" id="A0A151Z807"/>
<evidence type="ECO:0000259" key="10">
    <source>
        <dbReference type="PROSITE" id="PS50011"/>
    </source>
</evidence>
<dbReference type="InterPro" id="IPR014756">
    <property type="entry name" value="Ig_E-set"/>
</dbReference>
<evidence type="ECO:0000313" key="12">
    <source>
        <dbReference type="Proteomes" id="UP000076078"/>
    </source>
</evidence>
<dbReference type="InterPro" id="IPR051681">
    <property type="entry name" value="Ser/Thr_Kinases-Pseudokinases"/>
</dbReference>
<feature type="compositionally biased region" description="Polar residues" evidence="9">
    <location>
        <begin position="1393"/>
        <end position="1406"/>
    </location>
</feature>
<dbReference type="PROSITE" id="PS50176">
    <property type="entry name" value="ARM_REPEAT"/>
    <property type="match status" value="1"/>
</dbReference>
<feature type="repeat" description="ARM" evidence="7">
    <location>
        <begin position="687"/>
        <end position="728"/>
    </location>
</feature>
<dbReference type="InterPro" id="IPR001245">
    <property type="entry name" value="Ser-Thr/Tyr_kinase_cat_dom"/>
</dbReference>
<feature type="domain" description="Protein kinase" evidence="10">
    <location>
        <begin position="755"/>
        <end position="1006"/>
    </location>
</feature>
<feature type="compositionally biased region" description="Low complexity" evidence="9">
    <location>
        <begin position="1290"/>
        <end position="1329"/>
    </location>
</feature>
<dbReference type="STRING" id="361077.A0A151Z807"/>
<accession>A0A151Z807</accession>